<evidence type="ECO:0000313" key="3">
    <source>
        <dbReference type="EMBL" id="RDV00229.1"/>
    </source>
</evidence>
<evidence type="ECO:0000256" key="1">
    <source>
        <dbReference type="ARBA" id="ARBA00023125"/>
    </source>
</evidence>
<dbReference type="InterPro" id="IPR047057">
    <property type="entry name" value="MerR_fam"/>
</dbReference>
<sequence>MRLKVGELAKRSGLTVRALHHYDAIGLLMPSARAENGYRLYDRNDIARLHTIQALRRFGLSLAEIGTYLAQPDTPLVSIVAQQIAMLDRQIEQASKLRERLGHLHATLLDGAEPELADWLTTLEMMTMYGKYFSADELARMPMYRKSQVPDPEWAELVQEVGALMENGTPPEAERPRELAVRWMTKLGQDTNGDPRLLAKLNLMHDSEPSMQEHIGISTAMRDYVLRAFSETKMLIYEKYLSPDEFRFMRANYVSRAMEWPELMADVRDAIDAHVDPASQEGVALARRWYELFSVYAGHDPKTHAKFRQAMEREPDLKAGTWVNEELIAFVHQAMAAAFRPA</sequence>
<accession>A0A3D8K4I4</accession>
<dbReference type="AlphaFoldDB" id="A0A3D8K4I4"/>
<dbReference type="Pfam" id="PF07739">
    <property type="entry name" value="TipAS"/>
    <property type="match status" value="1"/>
</dbReference>
<dbReference type="SUPFAM" id="SSF46955">
    <property type="entry name" value="Putative DNA-binding domain"/>
    <property type="match status" value="1"/>
</dbReference>
<dbReference type="OrthoDB" id="9808480at2"/>
<dbReference type="SMART" id="SM00422">
    <property type="entry name" value="HTH_MERR"/>
    <property type="match status" value="1"/>
</dbReference>
<dbReference type="PANTHER" id="PTHR30204:SF90">
    <property type="entry name" value="HTH-TYPE TRANSCRIPTIONAL ACTIVATOR MTA"/>
    <property type="match status" value="1"/>
</dbReference>
<keyword evidence="1" id="KW-0238">DNA-binding</keyword>
<dbReference type="InterPro" id="IPR012925">
    <property type="entry name" value="TipAS_dom"/>
</dbReference>
<dbReference type="PRINTS" id="PR00040">
    <property type="entry name" value="HTHMERR"/>
</dbReference>
<protein>
    <submittedName>
        <fullName evidence="3">MerR family transcriptional regulator</fullName>
    </submittedName>
</protein>
<dbReference type="Pfam" id="PF13411">
    <property type="entry name" value="MerR_1"/>
    <property type="match status" value="1"/>
</dbReference>
<dbReference type="EMBL" id="QRGA01000002">
    <property type="protein sequence ID" value="RDV00229.1"/>
    <property type="molecule type" value="Genomic_DNA"/>
</dbReference>
<reference evidence="3 4" key="1">
    <citation type="submission" date="2018-08" db="EMBL/GenBank/DDBJ databases">
        <title>Paraburkholderia sp. DHOM06 isolated from forest soil.</title>
        <authorList>
            <person name="Gao Z.-H."/>
            <person name="Qiu L.-H."/>
        </authorList>
    </citation>
    <scope>NUCLEOTIDE SEQUENCE [LARGE SCALE GENOMIC DNA]</scope>
    <source>
        <strain evidence="3 4">DHOM06</strain>
    </source>
</reference>
<dbReference type="CDD" id="cd04788">
    <property type="entry name" value="HTH_NolA-AlbR"/>
    <property type="match status" value="1"/>
</dbReference>
<comment type="caution">
    <text evidence="3">The sequence shown here is derived from an EMBL/GenBank/DDBJ whole genome shotgun (WGS) entry which is preliminary data.</text>
</comment>
<dbReference type="InterPro" id="IPR000551">
    <property type="entry name" value="MerR-type_HTH_dom"/>
</dbReference>
<dbReference type="PROSITE" id="PS00552">
    <property type="entry name" value="HTH_MERR_1"/>
    <property type="match status" value="1"/>
</dbReference>
<gene>
    <name evidence="3" type="ORF">DWV00_04110</name>
</gene>
<dbReference type="InterPro" id="IPR009061">
    <property type="entry name" value="DNA-bd_dom_put_sf"/>
</dbReference>
<proteinExistence type="predicted"/>
<dbReference type="PROSITE" id="PS50937">
    <property type="entry name" value="HTH_MERR_2"/>
    <property type="match status" value="1"/>
</dbReference>
<dbReference type="Proteomes" id="UP000256838">
    <property type="component" value="Unassembled WGS sequence"/>
</dbReference>
<feature type="domain" description="HTH merR-type" evidence="2">
    <location>
        <begin position="1"/>
        <end position="71"/>
    </location>
</feature>
<evidence type="ECO:0000259" key="2">
    <source>
        <dbReference type="PROSITE" id="PS50937"/>
    </source>
</evidence>
<dbReference type="Gene3D" id="1.10.1660.10">
    <property type="match status" value="1"/>
</dbReference>
<dbReference type="GO" id="GO:0003677">
    <property type="term" value="F:DNA binding"/>
    <property type="evidence" value="ECO:0007669"/>
    <property type="project" value="UniProtKB-KW"/>
</dbReference>
<name>A0A3D8K4I4_9BURK</name>
<evidence type="ECO:0000313" key="4">
    <source>
        <dbReference type="Proteomes" id="UP000256838"/>
    </source>
</evidence>
<dbReference type="PANTHER" id="PTHR30204">
    <property type="entry name" value="REDOX-CYCLING DRUG-SENSING TRANSCRIPTIONAL ACTIVATOR SOXR"/>
    <property type="match status" value="1"/>
</dbReference>
<organism evidence="3 4">
    <name type="scientific">Trinickia dinghuensis</name>
    <dbReference type="NCBI Taxonomy" id="2291023"/>
    <lineage>
        <taxon>Bacteria</taxon>
        <taxon>Pseudomonadati</taxon>
        <taxon>Pseudomonadota</taxon>
        <taxon>Betaproteobacteria</taxon>
        <taxon>Burkholderiales</taxon>
        <taxon>Burkholderiaceae</taxon>
        <taxon>Trinickia</taxon>
    </lineage>
</organism>
<keyword evidence="4" id="KW-1185">Reference proteome</keyword>
<dbReference type="RefSeq" id="WP_115532291.1">
    <property type="nucleotide sequence ID" value="NZ_QRGA01000002.1"/>
</dbReference>
<dbReference type="GO" id="GO:0003700">
    <property type="term" value="F:DNA-binding transcription factor activity"/>
    <property type="evidence" value="ECO:0007669"/>
    <property type="project" value="InterPro"/>
</dbReference>